<name>A0A542XDF6_9MICO</name>
<dbReference type="SUPFAM" id="SSF51391">
    <property type="entry name" value="Thiamin phosphate synthase"/>
    <property type="match status" value="1"/>
</dbReference>
<evidence type="ECO:0000256" key="7">
    <source>
        <dbReference type="ARBA" id="ARBA00047334"/>
    </source>
</evidence>
<keyword evidence="15" id="KW-1185">Reference proteome</keyword>
<feature type="binding site" evidence="10">
    <location>
        <position position="93"/>
    </location>
    <ligand>
        <name>Mg(2+)</name>
        <dbReference type="ChEBI" id="CHEBI:18420"/>
    </ligand>
</feature>
<evidence type="ECO:0000313" key="14">
    <source>
        <dbReference type="EMBL" id="TQL33858.1"/>
    </source>
</evidence>
<evidence type="ECO:0000256" key="8">
    <source>
        <dbReference type="ARBA" id="ARBA00047851"/>
    </source>
</evidence>
<comment type="caution">
    <text evidence="10">Lacks conserved residue(s) required for the propagation of feature annotation.</text>
</comment>
<comment type="similarity">
    <text evidence="10 11">Belongs to the thiamine-phosphate synthase family.</text>
</comment>
<feature type="domain" description="Thiamine phosphate synthase/TenI" evidence="13">
    <location>
        <begin position="11"/>
        <end position="193"/>
    </location>
</feature>
<dbReference type="Proteomes" id="UP000318336">
    <property type="component" value="Unassembled WGS sequence"/>
</dbReference>
<gene>
    <name evidence="10" type="primary">thiE</name>
    <name evidence="14" type="ORF">FB554_2013</name>
</gene>
<feature type="binding site" evidence="10">
    <location>
        <position position="73"/>
    </location>
    <ligand>
        <name>4-amino-2-methyl-5-(diphosphooxymethyl)pyrimidine</name>
        <dbReference type="ChEBI" id="CHEBI:57841"/>
    </ligand>
</feature>
<dbReference type="Gene3D" id="3.20.20.70">
    <property type="entry name" value="Aldolase class I"/>
    <property type="match status" value="1"/>
</dbReference>
<dbReference type="RefSeq" id="WP_142005827.1">
    <property type="nucleotide sequence ID" value="NZ_CAJTBP010000001.1"/>
</dbReference>
<feature type="binding site" evidence="10">
    <location>
        <position position="112"/>
    </location>
    <ligand>
        <name>4-amino-2-methyl-5-(diphosphooxymethyl)pyrimidine</name>
        <dbReference type="ChEBI" id="CHEBI:57841"/>
    </ligand>
</feature>
<feature type="binding site" evidence="10">
    <location>
        <begin position="190"/>
        <end position="191"/>
    </location>
    <ligand>
        <name>2-[(2R,5Z)-2-carboxy-4-methylthiazol-5(2H)-ylidene]ethyl phosphate</name>
        <dbReference type="ChEBI" id="CHEBI:62899"/>
    </ligand>
</feature>
<dbReference type="InterPro" id="IPR036206">
    <property type="entry name" value="ThiamineP_synth_sf"/>
</dbReference>
<reference evidence="14 15" key="1">
    <citation type="submission" date="2019-06" db="EMBL/GenBank/DDBJ databases">
        <title>Sequencing the genomes of 1000 actinobacteria strains.</title>
        <authorList>
            <person name="Klenk H.-P."/>
        </authorList>
    </citation>
    <scope>NUCLEOTIDE SEQUENCE [LARGE SCALE GENOMIC DNA]</scope>
    <source>
        <strain evidence="14 15">DSM 24617</strain>
    </source>
</reference>
<feature type="binding site" evidence="10">
    <location>
        <begin position="139"/>
        <end position="141"/>
    </location>
    <ligand>
        <name>2-[(2R,5Z)-2-carboxy-4-methylthiazol-5(2H)-ylidene]ethyl phosphate</name>
        <dbReference type="ChEBI" id="CHEBI:62899"/>
    </ligand>
</feature>
<comment type="cofactor">
    <cofactor evidence="10">
        <name>Mg(2+)</name>
        <dbReference type="ChEBI" id="CHEBI:18420"/>
    </cofactor>
    <text evidence="10">Binds 1 Mg(2+) ion per subunit.</text>
</comment>
<evidence type="ECO:0000256" key="2">
    <source>
        <dbReference type="ARBA" id="ARBA00005165"/>
    </source>
</evidence>
<keyword evidence="3 10" id="KW-0808">Transferase</keyword>
<proteinExistence type="inferred from homology"/>
<evidence type="ECO:0000256" key="5">
    <source>
        <dbReference type="ARBA" id="ARBA00022842"/>
    </source>
</evidence>
<keyword evidence="6 10" id="KW-0784">Thiamine biosynthesis</keyword>
<evidence type="ECO:0000256" key="4">
    <source>
        <dbReference type="ARBA" id="ARBA00022723"/>
    </source>
</evidence>
<accession>A0A542XDF6</accession>
<evidence type="ECO:0000256" key="6">
    <source>
        <dbReference type="ARBA" id="ARBA00022977"/>
    </source>
</evidence>
<organism evidence="14 15">
    <name type="scientific">Barrientosiimonas humi</name>
    <dbReference type="NCBI Taxonomy" id="999931"/>
    <lineage>
        <taxon>Bacteria</taxon>
        <taxon>Bacillati</taxon>
        <taxon>Actinomycetota</taxon>
        <taxon>Actinomycetes</taxon>
        <taxon>Micrococcales</taxon>
        <taxon>Dermacoccaceae</taxon>
        <taxon>Barrientosiimonas</taxon>
    </lineage>
</organism>
<dbReference type="NCBIfam" id="TIGR00693">
    <property type="entry name" value="thiE"/>
    <property type="match status" value="1"/>
</dbReference>
<dbReference type="Pfam" id="PF02581">
    <property type="entry name" value="TMP-TENI"/>
    <property type="match status" value="1"/>
</dbReference>
<feature type="binding site" evidence="10">
    <location>
        <position position="170"/>
    </location>
    <ligand>
        <name>2-[(2R,5Z)-2-carboxy-4-methylthiazol-5(2H)-ylidene]ethyl phosphate</name>
        <dbReference type="ChEBI" id="CHEBI:62899"/>
    </ligand>
</feature>
<dbReference type="GO" id="GO:0000287">
    <property type="term" value="F:magnesium ion binding"/>
    <property type="evidence" value="ECO:0007669"/>
    <property type="project" value="UniProtKB-UniRule"/>
</dbReference>
<dbReference type="GO" id="GO:0004789">
    <property type="term" value="F:thiamine-phosphate diphosphorylase activity"/>
    <property type="evidence" value="ECO:0007669"/>
    <property type="project" value="UniProtKB-UniRule"/>
</dbReference>
<keyword evidence="4 10" id="KW-0479">Metal-binding</keyword>
<comment type="function">
    <text evidence="1 10">Condenses 4-methyl-5-(beta-hydroxyethyl)thiazole monophosphate (THZ-P) and 2-methyl-4-amino-5-hydroxymethyl pyrimidine pyrophosphate (HMP-PP) to form thiamine monophosphate (TMP).</text>
</comment>
<comment type="catalytic activity">
    <reaction evidence="7 10 11">
        <text>4-methyl-5-(2-phosphooxyethyl)-thiazole + 4-amino-2-methyl-5-(diphosphooxymethyl)pyrimidine + H(+) = thiamine phosphate + diphosphate</text>
        <dbReference type="Rhea" id="RHEA:22328"/>
        <dbReference type="ChEBI" id="CHEBI:15378"/>
        <dbReference type="ChEBI" id="CHEBI:33019"/>
        <dbReference type="ChEBI" id="CHEBI:37575"/>
        <dbReference type="ChEBI" id="CHEBI:57841"/>
        <dbReference type="ChEBI" id="CHEBI:58296"/>
        <dbReference type="EC" id="2.5.1.3"/>
    </reaction>
</comment>
<protein>
    <recommendedName>
        <fullName evidence="10">Thiamine-phosphate synthase</fullName>
        <shortName evidence="10">TP synthase</shortName>
        <shortName evidence="10">TPS</shortName>
        <ecNumber evidence="10">2.5.1.3</ecNumber>
    </recommendedName>
    <alternativeName>
        <fullName evidence="10">Thiamine-phosphate pyrophosphorylase</fullName>
        <shortName evidence="10">TMP pyrophosphorylase</shortName>
        <shortName evidence="10">TMP-PPase</shortName>
    </alternativeName>
</protein>
<evidence type="ECO:0000313" key="15">
    <source>
        <dbReference type="Proteomes" id="UP000318336"/>
    </source>
</evidence>
<evidence type="ECO:0000256" key="1">
    <source>
        <dbReference type="ARBA" id="ARBA00003814"/>
    </source>
</evidence>
<evidence type="ECO:0000256" key="12">
    <source>
        <dbReference type="RuleBase" id="RU004253"/>
    </source>
</evidence>
<dbReference type="OrthoDB" id="3243336at2"/>
<dbReference type="GO" id="GO:0009229">
    <property type="term" value="P:thiamine diphosphate biosynthetic process"/>
    <property type="evidence" value="ECO:0007669"/>
    <property type="project" value="UniProtKB-UniRule"/>
</dbReference>
<dbReference type="GO" id="GO:0005737">
    <property type="term" value="C:cytoplasm"/>
    <property type="evidence" value="ECO:0007669"/>
    <property type="project" value="TreeGrafter"/>
</dbReference>
<feature type="binding site" evidence="10">
    <location>
        <position position="74"/>
    </location>
    <ligand>
        <name>Mg(2+)</name>
        <dbReference type="ChEBI" id="CHEBI:18420"/>
    </ligand>
</feature>
<comment type="catalytic activity">
    <reaction evidence="8 10 11">
        <text>2-(2-carboxy-4-methylthiazol-5-yl)ethyl phosphate + 4-amino-2-methyl-5-(diphosphooxymethyl)pyrimidine + 2 H(+) = thiamine phosphate + CO2 + diphosphate</text>
        <dbReference type="Rhea" id="RHEA:47848"/>
        <dbReference type="ChEBI" id="CHEBI:15378"/>
        <dbReference type="ChEBI" id="CHEBI:16526"/>
        <dbReference type="ChEBI" id="CHEBI:33019"/>
        <dbReference type="ChEBI" id="CHEBI:37575"/>
        <dbReference type="ChEBI" id="CHEBI:57841"/>
        <dbReference type="ChEBI" id="CHEBI:62890"/>
        <dbReference type="EC" id="2.5.1.3"/>
    </reaction>
</comment>
<dbReference type="EMBL" id="VFOK01000001">
    <property type="protein sequence ID" value="TQL33858.1"/>
    <property type="molecule type" value="Genomic_DNA"/>
</dbReference>
<evidence type="ECO:0000256" key="10">
    <source>
        <dbReference type="HAMAP-Rule" id="MF_00097"/>
    </source>
</evidence>
<evidence type="ECO:0000256" key="11">
    <source>
        <dbReference type="RuleBase" id="RU003826"/>
    </source>
</evidence>
<dbReference type="CDD" id="cd00564">
    <property type="entry name" value="TMP_TenI"/>
    <property type="match status" value="1"/>
</dbReference>
<feature type="binding site" evidence="10">
    <location>
        <position position="142"/>
    </location>
    <ligand>
        <name>4-amino-2-methyl-5-(diphosphooxymethyl)pyrimidine</name>
        <dbReference type="ChEBI" id="CHEBI:57841"/>
    </ligand>
</feature>
<dbReference type="InterPro" id="IPR022998">
    <property type="entry name" value="ThiamineP_synth_TenI"/>
</dbReference>
<dbReference type="EC" id="2.5.1.3" evidence="10"/>
<dbReference type="InterPro" id="IPR034291">
    <property type="entry name" value="TMP_synthase"/>
</dbReference>
<evidence type="ECO:0000256" key="3">
    <source>
        <dbReference type="ARBA" id="ARBA00022679"/>
    </source>
</evidence>
<dbReference type="PANTHER" id="PTHR20857">
    <property type="entry name" value="THIAMINE-PHOSPHATE PYROPHOSPHORYLASE"/>
    <property type="match status" value="1"/>
</dbReference>
<dbReference type="InterPro" id="IPR013785">
    <property type="entry name" value="Aldolase_TIM"/>
</dbReference>
<evidence type="ECO:0000256" key="9">
    <source>
        <dbReference type="ARBA" id="ARBA00047883"/>
    </source>
</evidence>
<comment type="catalytic activity">
    <reaction evidence="9 10 11">
        <text>2-[(2R,5Z)-2-carboxy-4-methylthiazol-5(2H)-ylidene]ethyl phosphate + 4-amino-2-methyl-5-(diphosphooxymethyl)pyrimidine + 2 H(+) = thiamine phosphate + CO2 + diphosphate</text>
        <dbReference type="Rhea" id="RHEA:47844"/>
        <dbReference type="ChEBI" id="CHEBI:15378"/>
        <dbReference type="ChEBI" id="CHEBI:16526"/>
        <dbReference type="ChEBI" id="CHEBI:33019"/>
        <dbReference type="ChEBI" id="CHEBI:37575"/>
        <dbReference type="ChEBI" id="CHEBI:57841"/>
        <dbReference type="ChEBI" id="CHEBI:62899"/>
        <dbReference type="EC" id="2.5.1.3"/>
    </reaction>
</comment>
<keyword evidence="5 10" id="KW-0460">Magnesium</keyword>
<dbReference type="AlphaFoldDB" id="A0A542XDF6"/>
<dbReference type="HAMAP" id="MF_00097">
    <property type="entry name" value="TMP_synthase"/>
    <property type="match status" value="1"/>
</dbReference>
<dbReference type="GO" id="GO:0009228">
    <property type="term" value="P:thiamine biosynthetic process"/>
    <property type="evidence" value="ECO:0007669"/>
    <property type="project" value="UniProtKB-KW"/>
</dbReference>
<dbReference type="PANTHER" id="PTHR20857:SF23">
    <property type="entry name" value="THIAMINE BIOSYNTHETIC BIFUNCTIONAL ENZYME"/>
    <property type="match status" value="1"/>
</dbReference>
<evidence type="ECO:0000259" key="13">
    <source>
        <dbReference type="Pfam" id="PF02581"/>
    </source>
</evidence>
<dbReference type="UniPathway" id="UPA00060">
    <property type="reaction ID" value="UER00141"/>
</dbReference>
<sequence>MSGRGIPDLSLYLVTSSELTGRGRLVDTVVAATTGGVSLVQLREPDASDADVVALGRDLVAALAPTGVPLLINDRVHLVEEIGAAGAHVGQDDLDPVKARELIGPDRWLGQSVQTVEQARAAAESGEVDYLGIGPAWPTATKQVTVPPLLPAGVRTIAHATELPSVAIGGIGVDEVPQLRTSGISGVAVVSAICGRLDPRGEATRLRAAWETGIAL</sequence>
<comment type="pathway">
    <text evidence="2 10 12">Cofactor biosynthesis; thiamine diphosphate biosynthesis; thiamine phosphate from 4-amino-2-methyl-5-diphosphomethylpyrimidine and 4-methyl-5-(2-phosphoethyl)-thiazole: step 1/1.</text>
</comment>
<comment type="caution">
    <text evidence="14">The sequence shown here is derived from an EMBL/GenBank/DDBJ whole genome shotgun (WGS) entry which is preliminary data.</text>
</comment>